<reference evidence="1 2" key="1">
    <citation type="submission" date="2023-07" db="EMBL/GenBank/DDBJ databases">
        <title>Sequencing the genomes of 1000 actinobacteria strains.</title>
        <authorList>
            <person name="Klenk H.-P."/>
        </authorList>
    </citation>
    <scope>NUCLEOTIDE SEQUENCE [LARGE SCALE GENOMIC DNA]</scope>
    <source>
        <strain evidence="1 2">GD13</strain>
    </source>
</reference>
<evidence type="ECO:0000313" key="2">
    <source>
        <dbReference type="Proteomes" id="UP001240447"/>
    </source>
</evidence>
<evidence type="ECO:0000313" key="1">
    <source>
        <dbReference type="EMBL" id="MDP9820556.1"/>
    </source>
</evidence>
<protein>
    <submittedName>
        <fullName evidence="1">Uncharacterized protein</fullName>
    </submittedName>
</protein>
<organism evidence="1 2">
    <name type="scientific">Nocardioides massiliensis</name>
    <dbReference type="NCBI Taxonomy" id="1325935"/>
    <lineage>
        <taxon>Bacteria</taxon>
        <taxon>Bacillati</taxon>
        <taxon>Actinomycetota</taxon>
        <taxon>Actinomycetes</taxon>
        <taxon>Propionibacteriales</taxon>
        <taxon>Nocardioidaceae</taxon>
        <taxon>Nocardioides</taxon>
    </lineage>
</organism>
<proteinExistence type="predicted"/>
<sequence>MARARGASVPVGSEWWFPPSDQRSRWFPQGVHVLPDVVLLTAYLHGADGKNHGSRITEVDRETGRHRHVPLLGQDGGPLRIHAGGIAVLGDRVYVAATRKGLAVLDRATYALQGWVKPAGDLRYSFCSATPDGRLVVGEYDRHEPGRLWCGEPDGSAGRWWTGAPQMQGAAYDGREWWISSSRGKFGRGWLLGPRSRRLPAGPEDLAWDPDGQHVWTVTEYAWRRRLLRVQVER</sequence>
<dbReference type="EMBL" id="JAUSQM010000001">
    <property type="protein sequence ID" value="MDP9820556.1"/>
    <property type="molecule type" value="Genomic_DNA"/>
</dbReference>
<keyword evidence="2" id="KW-1185">Reference proteome</keyword>
<comment type="caution">
    <text evidence="1">The sequence shown here is derived from an EMBL/GenBank/DDBJ whole genome shotgun (WGS) entry which is preliminary data.</text>
</comment>
<dbReference type="RefSeq" id="WP_306824749.1">
    <property type="nucleotide sequence ID" value="NZ_JAUSQM010000001.1"/>
</dbReference>
<dbReference type="Proteomes" id="UP001240447">
    <property type="component" value="Unassembled WGS sequence"/>
</dbReference>
<name>A0ABT9NJG3_9ACTN</name>
<dbReference type="SUPFAM" id="SSF63829">
    <property type="entry name" value="Calcium-dependent phosphotriesterase"/>
    <property type="match status" value="1"/>
</dbReference>
<accession>A0ABT9NJG3</accession>
<gene>
    <name evidence="1" type="ORF">J2S59_000365</name>
</gene>